<dbReference type="EMBL" id="CP042425">
    <property type="protein sequence ID" value="QEL21018.1"/>
    <property type="molecule type" value="Genomic_DNA"/>
</dbReference>
<gene>
    <name evidence="2" type="ORF">PX52LOC_08147</name>
</gene>
<dbReference type="Pfam" id="PF13400">
    <property type="entry name" value="Tad"/>
    <property type="match status" value="1"/>
</dbReference>
<protein>
    <recommendedName>
        <fullName evidence="1">Putative Flp pilus-assembly TadG-like N-terminal domain-containing protein</fullName>
    </recommendedName>
</protein>
<feature type="domain" description="Putative Flp pilus-assembly TadG-like N-terminal" evidence="1">
    <location>
        <begin position="1"/>
        <end position="41"/>
    </location>
</feature>
<accession>A0A5C1AW45</accession>
<proteinExistence type="predicted"/>
<evidence type="ECO:0000313" key="2">
    <source>
        <dbReference type="EMBL" id="QEL21018.1"/>
    </source>
</evidence>
<dbReference type="Proteomes" id="UP000324974">
    <property type="component" value="Chromosome"/>
</dbReference>
<organism evidence="2 3">
    <name type="scientific">Limnoglobus roseus</name>
    <dbReference type="NCBI Taxonomy" id="2598579"/>
    <lineage>
        <taxon>Bacteria</taxon>
        <taxon>Pseudomonadati</taxon>
        <taxon>Planctomycetota</taxon>
        <taxon>Planctomycetia</taxon>
        <taxon>Gemmatales</taxon>
        <taxon>Gemmataceae</taxon>
        <taxon>Limnoglobus</taxon>
    </lineage>
</organism>
<evidence type="ECO:0000259" key="1">
    <source>
        <dbReference type="Pfam" id="PF13400"/>
    </source>
</evidence>
<sequence length="399" mass="40005">MVCLTVLIGVVALNLDGGRTMDERRRAQTAADAAALAAGADLYANYWANNGSDPGGSARTAAIQSAAANGYPASAVTVNIPPTTGSYAGQTGHAEVVINTSLDASFGRIFTGTAIQVSGRAVGRGEPVRIGIILLRSTGASAFRNTAAAFALINKPLIVNSTDAAAFNSTGLVIASLSRISVSGGAVNTSLLPLSAPIRTGISPTLDPLARLPIPDSAGATVRSTTPTIINTVVPAVLQPGVYRGGIRVTGVSVVVMTPGTYIMEGGGFRVDGAATVTGLGTMVYNTTSGTYASGPISVTGLGKVVMTAPLSGTFQGINFFQNRSLTQPVSITGLGLTTITGVVYAAKGAVNLTGSAAVGLDILGGAYVADSMTVSGVGAVTINLGLNPPRVPDVRIVE</sequence>
<evidence type="ECO:0000313" key="3">
    <source>
        <dbReference type="Proteomes" id="UP000324974"/>
    </source>
</evidence>
<dbReference type="InterPro" id="IPR028087">
    <property type="entry name" value="Tad_N"/>
</dbReference>
<dbReference type="KEGG" id="lrs:PX52LOC_08147"/>
<dbReference type="AlphaFoldDB" id="A0A5C1AW45"/>
<keyword evidence="3" id="KW-1185">Reference proteome</keyword>
<reference evidence="3" key="1">
    <citation type="submission" date="2019-08" db="EMBL/GenBank/DDBJ databases">
        <title>Limnoglobus roseus gen. nov., sp. nov., a novel freshwater planctomycete with a giant genome from the family Gemmataceae.</title>
        <authorList>
            <person name="Kulichevskaya I.S."/>
            <person name="Naumoff D.G."/>
            <person name="Miroshnikov K."/>
            <person name="Ivanova A."/>
            <person name="Philippov D.A."/>
            <person name="Hakobyan A."/>
            <person name="Rijpstra I.C."/>
            <person name="Sinninghe Damste J.S."/>
            <person name="Liesack W."/>
            <person name="Dedysh S.N."/>
        </authorList>
    </citation>
    <scope>NUCLEOTIDE SEQUENCE [LARGE SCALE GENOMIC DNA]</scope>
    <source>
        <strain evidence="3">PX52</strain>
    </source>
</reference>
<name>A0A5C1AW45_9BACT</name>